<feature type="compositionally biased region" description="Polar residues" evidence="1">
    <location>
        <begin position="120"/>
        <end position="135"/>
    </location>
</feature>
<name>A0ABD3R792_9STRA</name>
<proteinExistence type="predicted"/>
<dbReference type="Proteomes" id="UP001530377">
    <property type="component" value="Unassembled WGS sequence"/>
</dbReference>
<sequence>MKRSATPSENCPDNSIEEAPLTFSSHAQEFSLTGTLSGSSRLELIDDDDGPPLPSIMREIKSDPEVLGMPSANLCNLVPPRTSPPVMDIDHIETGDDDDDNGLELLPSLIPPVTLEVKENGSNSTKSRSAASDSNVEIIDDNEDDTREFIKCIDQVNYDDYKLASKHESEYSRESDFNKKTTESRTQNETFSYGEDFISSHVNDIVVDVHSHRTGVVINWELDPENPIRPSSSNPGVTSPGVSRVPGIHSDAIADFFEIDDAVSRTSVPEAIPVTAMMREENEDESLVIASRLDPWLRRRRLRQIVVTILIVLAGSGIAYGITLRKSEFGIPPRYACLANLDCDDGIWCNGDETCNELGVCQLGAPRTCSDGLSCTDDVCNEFSKTCENPATDCMASDDPCATGICIESLNGCQFTCGATVDTWLDVEGVSIINLMTTINSGVAPNITERLGSFLESPHKFDADYGSRIMGWLVPPTSGDYVFWIAADTLSELWLSSDENPENKVLLCNPSTATAPRVFVYPSQKSKPIGLVADRVYYFEVR</sequence>
<reference evidence="4 5" key="1">
    <citation type="submission" date="2024-10" db="EMBL/GenBank/DDBJ databases">
        <title>Updated reference genomes for cyclostephanoid diatoms.</title>
        <authorList>
            <person name="Roberts W.R."/>
            <person name="Alverson A.J."/>
        </authorList>
    </citation>
    <scope>NUCLEOTIDE SEQUENCE [LARGE SCALE GENOMIC DNA]</scope>
    <source>
        <strain evidence="4 5">AJA228-03</strain>
    </source>
</reference>
<feature type="domain" description="PA14" evidence="3">
    <location>
        <begin position="414"/>
        <end position="542"/>
    </location>
</feature>
<feature type="transmembrane region" description="Helical" evidence="2">
    <location>
        <begin position="305"/>
        <end position="324"/>
    </location>
</feature>
<evidence type="ECO:0000313" key="5">
    <source>
        <dbReference type="Proteomes" id="UP001530377"/>
    </source>
</evidence>
<keyword evidence="5" id="KW-1185">Reference proteome</keyword>
<keyword evidence="2" id="KW-0812">Transmembrane</keyword>
<dbReference type="PROSITE" id="PS51820">
    <property type="entry name" value="PA14"/>
    <property type="match status" value="1"/>
</dbReference>
<accession>A0ABD3R792</accession>
<keyword evidence="2" id="KW-1133">Transmembrane helix</keyword>
<evidence type="ECO:0000313" key="4">
    <source>
        <dbReference type="EMBL" id="KAL3808885.1"/>
    </source>
</evidence>
<organism evidence="4 5">
    <name type="scientific">Cyclostephanos tholiformis</name>
    <dbReference type="NCBI Taxonomy" id="382380"/>
    <lineage>
        <taxon>Eukaryota</taxon>
        <taxon>Sar</taxon>
        <taxon>Stramenopiles</taxon>
        <taxon>Ochrophyta</taxon>
        <taxon>Bacillariophyta</taxon>
        <taxon>Coscinodiscophyceae</taxon>
        <taxon>Thalassiosirophycidae</taxon>
        <taxon>Stephanodiscales</taxon>
        <taxon>Stephanodiscaceae</taxon>
        <taxon>Cyclostephanos</taxon>
    </lineage>
</organism>
<comment type="caution">
    <text evidence="4">The sequence shown here is derived from an EMBL/GenBank/DDBJ whole genome shotgun (WGS) entry which is preliminary data.</text>
</comment>
<dbReference type="AlphaFoldDB" id="A0ABD3R792"/>
<keyword evidence="2" id="KW-0472">Membrane</keyword>
<evidence type="ECO:0000256" key="1">
    <source>
        <dbReference type="SAM" id="MobiDB-lite"/>
    </source>
</evidence>
<evidence type="ECO:0000256" key="2">
    <source>
        <dbReference type="SAM" id="Phobius"/>
    </source>
</evidence>
<dbReference type="EMBL" id="JALLPB020000462">
    <property type="protein sequence ID" value="KAL3808885.1"/>
    <property type="molecule type" value="Genomic_DNA"/>
</dbReference>
<evidence type="ECO:0000259" key="3">
    <source>
        <dbReference type="PROSITE" id="PS51820"/>
    </source>
</evidence>
<dbReference type="InterPro" id="IPR037524">
    <property type="entry name" value="PA14/GLEYA"/>
</dbReference>
<protein>
    <recommendedName>
        <fullName evidence="3">PA14 domain-containing protein</fullName>
    </recommendedName>
</protein>
<feature type="region of interest" description="Disordered" evidence="1">
    <location>
        <begin position="32"/>
        <end position="55"/>
    </location>
</feature>
<feature type="region of interest" description="Disordered" evidence="1">
    <location>
        <begin position="116"/>
        <end position="139"/>
    </location>
</feature>
<gene>
    <name evidence="4" type="ORF">ACHAXA_005096</name>
</gene>